<evidence type="ECO:0000313" key="1">
    <source>
        <dbReference type="EMBL" id="ARP85807.1"/>
    </source>
</evidence>
<gene>
    <name evidence="1" type="ORF">CAL13_05990</name>
</gene>
<dbReference type="Proteomes" id="UP000194139">
    <property type="component" value="Chromosome"/>
</dbReference>
<reference evidence="1 2" key="1">
    <citation type="submission" date="2017-05" db="EMBL/GenBank/DDBJ databases">
        <title>Complete and WGS of Bordetella genogroups.</title>
        <authorList>
            <person name="Spilker T."/>
            <person name="LiPuma J."/>
        </authorList>
    </citation>
    <scope>NUCLEOTIDE SEQUENCE [LARGE SCALE GENOMIC DNA]</scope>
    <source>
        <strain evidence="1 2">AU17164</strain>
    </source>
</reference>
<accession>A0A1W6YXJ9</accession>
<dbReference type="EMBL" id="CP021109">
    <property type="protein sequence ID" value="ARP85807.1"/>
    <property type="molecule type" value="Genomic_DNA"/>
</dbReference>
<dbReference type="AlphaFoldDB" id="A0A1W6YXJ9"/>
<sequence length="125" mass="13649">MNLPPDSAFYVAMINNSAYKRYLKISADGKALVSGPSSITVEPHSGQLVPYKTGSSGNVVFQLEDSEFKAMDLKGKTQKIGAGNYANIGAQKPTDSLGFDNDDVMLMVFWPFLDKWPTLSVRRGP</sequence>
<organism evidence="1 2">
    <name type="scientific">Bordetella genomosp. 9</name>
    <dbReference type="NCBI Taxonomy" id="1416803"/>
    <lineage>
        <taxon>Bacteria</taxon>
        <taxon>Pseudomonadati</taxon>
        <taxon>Pseudomonadota</taxon>
        <taxon>Betaproteobacteria</taxon>
        <taxon>Burkholderiales</taxon>
        <taxon>Alcaligenaceae</taxon>
        <taxon>Bordetella</taxon>
    </lineage>
</organism>
<keyword evidence="2" id="KW-1185">Reference proteome</keyword>
<name>A0A1W6YXJ9_9BORD</name>
<proteinExistence type="predicted"/>
<evidence type="ECO:0000313" key="2">
    <source>
        <dbReference type="Proteomes" id="UP000194139"/>
    </source>
</evidence>
<protein>
    <submittedName>
        <fullName evidence="1">Uncharacterized protein</fullName>
    </submittedName>
</protein>